<dbReference type="InterPro" id="IPR004603">
    <property type="entry name" value="DNA_mismatch_endonuc_vsr"/>
</dbReference>
<keyword evidence="3" id="KW-0227">DNA damage</keyword>
<evidence type="ECO:0000256" key="5">
    <source>
        <dbReference type="ARBA" id="ARBA00023204"/>
    </source>
</evidence>
<comment type="caution">
    <text evidence="8">The sequence shown here is derived from an EMBL/GenBank/DDBJ whole genome shotgun (WGS) entry which is preliminary data.</text>
</comment>
<feature type="region of interest" description="Disordered" evidence="7">
    <location>
        <begin position="148"/>
        <end position="167"/>
    </location>
</feature>
<dbReference type="NCBIfam" id="TIGR00632">
    <property type="entry name" value="vsr"/>
    <property type="match status" value="1"/>
</dbReference>
<keyword evidence="9" id="KW-1185">Reference proteome</keyword>
<reference evidence="8 9" key="1">
    <citation type="journal article" date="2019" name="Microb. Pathog.">
        <title>Comparison of VITEK 2, MALDI-TOF MS, 16S rRNA gene sequencing, and whole-genome sequencing for identification of Roseomonas mucosa.</title>
        <authorList>
            <person name="Rudolph W.W."/>
            <person name="Gunzer F."/>
            <person name="Trauth M."/>
            <person name="Bunk B."/>
            <person name="Bigge R."/>
            <person name="Schrottner P."/>
        </authorList>
    </citation>
    <scope>NUCLEOTIDE SEQUENCE [LARGE SCALE GENOMIC DNA]</scope>
    <source>
        <strain evidence="8 9">DSM 103800</strain>
    </source>
</reference>
<evidence type="ECO:0000256" key="6">
    <source>
        <dbReference type="ARBA" id="ARBA00029466"/>
    </source>
</evidence>
<dbReference type="SUPFAM" id="SSF52980">
    <property type="entry name" value="Restriction endonuclease-like"/>
    <property type="match status" value="1"/>
</dbReference>
<evidence type="ECO:0000313" key="9">
    <source>
        <dbReference type="Proteomes" id="UP001258945"/>
    </source>
</evidence>
<name>A0ABU3MPL2_9PROT</name>
<dbReference type="EMBL" id="JAVVDO010000076">
    <property type="protein sequence ID" value="MDT8333794.1"/>
    <property type="molecule type" value="Genomic_DNA"/>
</dbReference>
<sequence>MDILTPEQRRFNMSRIRGRDTKPEMLIRRGLHAMGLRFRVQRKDLPGRPDLVFAGHYAAVFVHGCFWHGHSCPLCCLPATRTDFWRAKLDANRQRDEKALLSLKNLGWRTLVVWECALRGRARRDPGLVLDQCAGFIRSGEAHGEIAGDWQGPEACPGGLPPRPQET</sequence>
<keyword evidence="2 8" id="KW-0255">Endonuclease</keyword>
<dbReference type="RefSeq" id="WP_314285476.1">
    <property type="nucleotide sequence ID" value="NZ_JAVVDO010000076.1"/>
</dbReference>
<organism evidence="8 9">
    <name type="scientific">Roseomonas gilardii</name>
    <dbReference type="NCBI Taxonomy" id="257708"/>
    <lineage>
        <taxon>Bacteria</taxon>
        <taxon>Pseudomonadati</taxon>
        <taxon>Pseudomonadota</taxon>
        <taxon>Alphaproteobacteria</taxon>
        <taxon>Acetobacterales</taxon>
        <taxon>Roseomonadaceae</taxon>
        <taxon>Roseomonas</taxon>
    </lineage>
</organism>
<dbReference type="InterPro" id="IPR011335">
    <property type="entry name" value="Restrct_endonuc-II-like"/>
</dbReference>
<evidence type="ECO:0000256" key="7">
    <source>
        <dbReference type="SAM" id="MobiDB-lite"/>
    </source>
</evidence>
<proteinExistence type="inferred from homology"/>
<comment type="similarity">
    <text evidence="6">Belongs to the Vsr family.</text>
</comment>
<keyword evidence="4" id="KW-0378">Hydrolase</keyword>
<dbReference type="GO" id="GO:0004519">
    <property type="term" value="F:endonuclease activity"/>
    <property type="evidence" value="ECO:0007669"/>
    <property type="project" value="UniProtKB-KW"/>
</dbReference>
<evidence type="ECO:0000256" key="2">
    <source>
        <dbReference type="ARBA" id="ARBA00022759"/>
    </source>
</evidence>
<keyword evidence="5" id="KW-0234">DNA repair</keyword>
<accession>A0ABU3MPL2</accession>
<dbReference type="Pfam" id="PF03852">
    <property type="entry name" value="Vsr"/>
    <property type="match status" value="1"/>
</dbReference>
<protein>
    <submittedName>
        <fullName evidence="8">Very short patch repair endonuclease</fullName>
    </submittedName>
</protein>
<keyword evidence="1" id="KW-0540">Nuclease</keyword>
<evidence type="ECO:0000256" key="1">
    <source>
        <dbReference type="ARBA" id="ARBA00022722"/>
    </source>
</evidence>
<evidence type="ECO:0000313" key="8">
    <source>
        <dbReference type="EMBL" id="MDT8333794.1"/>
    </source>
</evidence>
<evidence type="ECO:0000256" key="3">
    <source>
        <dbReference type="ARBA" id="ARBA00022763"/>
    </source>
</evidence>
<dbReference type="CDD" id="cd00221">
    <property type="entry name" value="Vsr"/>
    <property type="match status" value="1"/>
</dbReference>
<dbReference type="Proteomes" id="UP001258945">
    <property type="component" value="Unassembled WGS sequence"/>
</dbReference>
<gene>
    <name evidence="8" type="ORF">RQ831_22315</name>
</gene>
<evidence type="ECO:0000256" key="4">
    <source>
        <dbReference type="ARBA" id="ARBA00022801"/>
    </source>
</evidence>
<dbReference type="Gene3D" id="3.40.960.10">
    <property type="entry name" value="VSR Endonuclease"/>
    <property type="match status" value="1"/>
</dbReference>